<sequence>MFIERNSFFLRVGVKFHAAPTAELAAQRSGEILSLSEKDRDEGRPAGAAIAVVQIAKQVAAFLLRHMAFDAQPDVALERTMKDVHDRLPSTIPAILWSAAARKLHLIDSAGFDNRLTSLLRLTTGNSDREHTSEVMRYRRTLVVKQKALRSRLPFPCVDCFDPELNVDPIIRLSSSANECLIDELNQLDNILARSERWVFFQKARLQVNPSPPGV</sequence>
<dbReference type="EMBL" id="CM000606">
    <property type="protein sequence ID" value="EEC50962.1"/>
    <property type="molecule type" value="Genomic_DNA"/>
</dbReference>
<protein>
    <submittedName>
        <fullName evidence="1">Uncharacterized protein</fullName>
    </submittedName>
</protein>
<dbReference type="AlphaFoldDB" id="B7FTG4"/>
<evidence type="ECO:0000313" key="1">
    <source>
        <dbReference type="EMBL" id="EEC50962.1"/>
    </source>
</evidence>
<reference evidence="2" key="2">
    <citation type="submission" date="2008-08" db="EMBL/GenBank/DDBJ databases">
        <authorList>
            <consortium name="Diatom Consortium"/>
            <person name="Grigoriev I."/>
            <person name="Grimwood J."/>
            <person name="Kuo A."/>
            <person name="Otillar R.P."/>
            <person name="Salamov A."/>
            <person name="Detter J.C."/>
            <person name="Lindquist E."/>
            <person name="Shapiro H."/>
            <person name="Lucas S."/>
            <person name="Glavina del Rio T."/>
            <person name="Pitluck S."/>
            <person name="Rokhsar D."/>
            <person name="Bowler C."/>
        </authorList>
    </citation>
    <scope>GENOME REANNOTATION</scope>
    <source>
        <strain evidence="2">CCAP 1055/1</strain>
    </source>
</reference>
<reference evidence="1 2" key="1">
    <citation type="journal article" date="2008" name="Nature">
        <title>The Phaeodactylum genome reveals the evolutionary history of diatom genomes.</title>
        <authorList>
            <person name="Bowler C."/>
            <person name="Allen A.E."/>
            <person name="Badger J.H."/>
            <person name="Grimwood J."/>
            <person name="Jabbari K."/>
            <person name="Kuo A."/>
            <person name="Maheswari U."/>
            <person name="Martens C."/>
            <person name="Maumus F."/>
            <person name="Otillar R.P."/>
            <person name="Rayko E."/>
            <person name="Salamov A."/>
            <person name="Vandepoele K."/>
            <person name="Beszteri B."/>
            <person name="Gruber A."/>
            <person name="Heijde M."/>
            <person name="Katinka M."/>
            <person name="Mock T."/>
            <person name="Valentin K."/>
            <person name="Verret F."/>
            <person name="Berges J.A."/>
            <person name="Brownlee C."/>
            <person name="Cadoret J.P."/>
            <person name="Chiovitti A."/>
            <person name="Choi C.J."/>
            <person name="Coesel S."/>
            <person name="De Martino A."/>
            <person name="Detter J.C."/>
            <person name="Durkin C."/>
            <person name="Falciatore A."/>
            <person name="Fournet J."/>
            <person name="Haruta M."/>
            <person name="Huysman M.J."/>
            <person name="Jenkins B.D."/>
            <person name="Jiroutova K."/>
            <person name="Jorgensen R.E."/>
            <person name="Joubert Y."/>
            <person name="Kaplan A."/>
            <person name="Kroger N."/>
            <person name="Kroth P.G."/>
            <person name="La Roche J."/>
            <person name="Lindquist E."/>
            <person name="Lommer M."/>
            <person name="Martin-Jezequel V."/>
            <person name="Lopez P.J."/>
            <person name="Lucas S."/>
            <person name="Mangogna M."/>
            <person name="McGinnis K."/>
            <person name="Medlin L.K."/>
            <person name="Montsant A."/>
            <person name="Oudot-Le Secq M.P."/>
            <person name="Napoli C."/>
            <person name="Obornik M."/>
            <person name="Parker M.S."/>
            <person name="Petit J.L."/>
            <person name="Porcel B.M."/>
            <person name="Poulsen N."/>
            <person name="Robison M."/>
            <person name="Rychlewski L."/>
            <person name="Rynearson T.A."/>
            <person name="Schmutz J."/>
            <person name="Shapiro H."/>
            <person name="Siaut M."/>
            <person name="Stanley M."/>
            <person name="Sussman M.R."/>
            <person name="Taylor A.R."/>
            <person name="Vardi A."/>
            <person name="von Dassow P."/>
            <person name="Vyverman W."/>
            <person name="Willis A."/>
            <person name="Wyrwicz L.S."/>
            <person name="Rokhsar D.S."/>
            <person name="Weissenbach J."/>
            <person name="Armbrust E.V."/>
            <person name="Green B.R."/>
            <person name="Van de Peer Y."/>
            <person name="Grigoriev I.V."/>
        </authorList>
    </citation>
    <scope>NUCLEOTIDE SEQUENCE [LARGE SCALE GENOMIC DNA]</scope>
    <source>
        <strain evidence="1 2">CCAP 1055/1</strain>
    </source>
</reference>
<dbReference type="HOGENOM" id="CLU_290790_0_0_1"/>
<proteinExistence type="predicted"/>
<accession>B7FTG4</accession>
<keyword evidence="2" id="KW-1185">Reference proteome</keyword>
<dbReference type="GeneID" id="7197288"/>
<dbReference type="KEGG" id="pti:PHATRDRAFT_43782"/>
<gene>
    <name evidence="1" type="ORF">PHATRDRAFT_43782</name>
</gene>
<dbReference type="InParanoid" id="B7FTG4"/>
<organism evidence="1 2">
    <name type="scientific">Phaeodactylum tricornutum (strain CCAP 1055/1)</name>
    <dbReference type="NCBI Taxonomy" id="556484"/>
    <lineage>
        <taxon>Eukaryota</taxon>
        <taxon>Sar</taxon>
        <taxon>Stramenopiles</taxon>
        <taxon>Ochrophyta</taxon>
        <taxon>Bacillariophyta</taxon>
        <taxon>Bacillariophyceae</taxon>
        <taxon>Bacillariophycidae</taxon>
        <taxon>Naviculales</taxon>
        <taxon>Phaeodactylaceae</taxon>
        <taxon>Phaeodactylum</taxon>
    </lineage>
</organism>
<evidence type="ECO:0000313" key="2">
    <source>
        <dbReference type="Proteomes" id="UP000000759"/>
    </source>
</evidence>
<name>B7FTG4_PHATC</name>
<dbReference type="eggNOG" id="ENOG502RWNT">
    <property type="taxonomic scope" value="Eukaryota"/>
</dbReference>
<dbReference type="PaxDb" id="2850-Phatr43782"/>
<dbReference type="Proteomes" id="UP000000759">
    <property type="component" value="Chromosome 2"/>
</dbReference>
<dbReference type="RefSeq" id="XP_002178148.1">
    <property type="nucleotide sequence ID" value="XM_002178112.1"/>
</dbReference>